<keyword evidence="2" id="KW-1133">Transmembrane helix</keyword>
<reference evidence="3" key="2">
    <citation type="submission" date="2023-06" db="EMBL/GenBank/DDBJ databases">
        <authorList>
            <consortium name="Lawrence Berkeley National Laboratory"/>
            <person name="Mondo S.J."/>
            <person name="Hensen N."/>
            <person name="Bonometti L."/>
            <person name="Westerberg I."/>
            <person name="Brannstrom I.O."/>
            <person name="Guillou S."/>
            <person name="Cros-Aarteil S."/>
            <person name="Calhoun S."/>
            <person name="Haridas S."/>
            <person name="Kuo A."/>
            <person name="Pangilinan J."/>
            <person name="Riley R."/>
            <person name="Labutti K."/>
            <person name="Andreopoulos B."/>
            <person name="Lipzen A."/>
            <person name="Chen C."/>
            <person name="Yanf M."/>
            <person name="Daum C."/>
            <person name="Ng V."/>
            <person name="Clum A."/>
            <person name="Steindorff A."/>
            <person name="Ohm R."/>
            <person name="Martin F."/>
            <person name="Silar P."/>
            <person name="Natvig D."/>
            <person name="Lalanne C."/>
            <person name="Gautier V."/>
            <person name="Ament-Velasquez S.L."/>
            <person name="Kruys A."/>
            <person name="Hutchinson M.I."/>
            <person name="Powell A.J."/>
            <person name="Barry K."/>
            <person name="Miller A.N."/>
            <person name="Grigoriev I.V."/>
            <person name="Debuchy R."/>
            <person name="Gladieux P."/>
            <person name="Thoren M.H."/>
            <person name="Johannesson H."/>
        </authorList>
    </citation>
    <scope>NUCLEOTIDE SEQUENCE</scope>
    <source>
        <strain evidence="3">CBS 626.80</strain>
    </source>
</reference>
<name>A0AAN6SJG9_9PEZI</name>
<protein>
    <submittedName>
        <fullName evidence="3">Uncharacterized protein</fullName>
    </submittedName>
</protein>
<comment type="caution">
    <text evidence="3">The sequence shown here is derived from an EMBL/GenBank/DDBJ whole genome shotgun (WGS) entry which is preliminary data.</text>
</comment>
<evidence type="ECO:0000256" key="2">
    <source>
        <dbReference type="SAM" id="Phobius"/>
    </source>
</evidence>
<gene>
    <name evidence="3" type="ORF">QBC32DRAFT_28138</name>
</gene>
<feature type="region of interest" description="Disordered" evidence="1">
    <location>
        <begin position="64"/>
        <end position="92"/>
    </location>
</feature>
<evidence type="ECO:0000313" key="4">
    <source>
        <dbReference type="Proteomes" id="UP001303222"/>
    </source>
</evidence>
<dbReference type="Proteomes" id="UP001303222">
    <property type="component" value="Unassembled WGS sequence"/>
</dbReference>
<accession>A0AAN6SJG9</accession>
<organism evidence="3 4">
    <name type="scientific">Pseudoneurospora amorphoporcata</name>
    <dbReference type="NCBI Taxonomy" id="241081"/>
    <lineage>
        <taxon>Eukaryota</taxon>
        <taxon>Fungi</taxon>
        <taxon>Dikarya</taxon>
        <taxon>Ascomycota</taxon>
        <taxon>Pezizomycotina</taxon>
        <taxon>Sordariomycetes</taxon>
        <taxon>Sordariomycetidae</taxon>
        <taxon>Sordariales</taxon>
        <taxon>Sordariaceae</taxon>
        <taxon>Pseudoneurospora</taxon>
    </lineage>
</organism>
<evidence type="ECO:0000313" key="3">
    <source>
        <dbReference type="EMBL" id="KAK3955578.1"/>
    </source>
</evidence>
<keyword evidence="4" id="KW-1185">Reference proteome</keyword>
<feature type="transmembrane region" description="Helical" evidence="2">
    <location>
        <begin position="6"/>
        <end position="25"/>
    </location>
</feature>
<reference evidence="3" key="1">
    <citation type="journal article" date="2023" name="Mol. Phylogenet. Evol.">
        <title>Genome-scale phylogeny and comparative genomics of the fungal order Sordariales.</title>
        <authorList>
            <person name="Hensen N."/>
            <person name="Bonometti L."/>
            <person name="Westerberg I."/>
            <person name="Brannstrom I.O."/>
            <person name="Guillou S."/>
            <person name="Cros-Aarteil S."/>
            <person name="Calhoun S."/>
            <person name="Haridas S."/>
            <person name="Kuo A."/>
            <person name="Mondo S."/>
            <person name="Pangilinan J."/>
            <person name="Riley R."/>
            <person name="LaButti K."/>
            <person name="Andreopoulos B."/>
            <person name="Lipzen A."/>
            <person name="Chen C."/>
            <person name="Yan M."/>
            <person name="Daum C."/>
            <person name="Ng V."/>
            <person name="Clum A."/>
            <person name="Steindorff A."/>
            <person name="Ohm R.A."/>
            <person name="Martin F."/>
            <person name="Silar P."/>
            <person name="Natvig D.O."/>
            <person name="Lalanne C."/>
            <person name="Gautier V."/>
            <person name="Ament-Velasquez S.L."/>
            <person name="Kruys A."/>
            <person name="Hutchinson M.I."/>
            <person name="Powell A.J."/>
            <person name="Barry K."/>
            <person name="Miller A.N."/>
            <person name="Grigoriev I.V."/>
            <person name="Debuchy R."/>
            <person name="Gladieux P."/>
            <person name="Hiltunen Thoren M."/>
            <person name="Johannesson H."/>
        </authorList>
    </citation>
    <scope>NUCLEOTIDE SEQUENCE</scope>
    <source>
        <strain evidence="3">CBS 626.80</strain>
    </source>
</reference>
<keyword evidence="2" id="KW-0472">Membrane</keyword>
<feature type="compositionally biased region" description="Basic and acidic residues" evidence="1">
    <location>
        <begin position="67"/>
        <end position="78"/>
    </location>
</feature>
<dbReference type="EMBL" id="MU859074">
    <property type="protein sequence ID" value="KAK3955578.1"/>
    <property type="molecule type" value="Genomic_DNA"/>
</dbReference>
<dbReference type="AlphaFoldDB" id="A0AAN6SJG9"/>
<evidence type="ECO:0000256" key="1">
    <source>
        <dbReference type="SAM" id="MobiDB-lite"/>
    </source>
</evidence>
<sequence length="92" mass="9878">MAPFLPLELPIFFSSFFFTGTAAVIQKRCQRDRKSALPQVLTLAPSSPLGRHKVCVSVRTCGGIDANKGEEEGARDAGVEPGKIPTGHSRPK</sequence>
<proteinExistence type="predicted"/>
<keyword evidence="2" id="KW-0812">Transmembrane</keyword>